<proteinExistence type="inferred from homology"/>
<keyword evidence="12" id="KW-1185">Reference proteome</keyword>
<dbReference type="InterPro" id="IPR013833">
    <property type="entry name" value="Cyt_c_oxidase_su3_a-hlx"/>
</dbReference>
<reference evidence="11 12" key="1">
    <citation type="journal article" date="2019" name="Sci. Rep.">
        <title>Sulfobacillus thermotolerans: new insights into resistance and metabolic capacities of acidophilic chemolithotrophs.</title>
        <authorList>
            <person name="Panyushkina A.E."/>
            <person name="Babenko V.V."/>
            <person name="Nikitina A.S."/>
            <person name="Selezneva O.V."/>
            <person name="Tsaplina I.A."/>
            <person name="Letarova M.A."/>
            <person name="Kostryukova E.S."/>
            <person name="Letarov A.V."/>
        </authorList>
    </citation>
    <scope>NUCLEOTIDE SEQUENCE [LARGE SCALE GENOMIC DNA]</scope>
    <source>
        <strain evidence="11 12">Kr1</strain>
    </source>
</reference>
<evidence type="ECO:0000256" key="4">
    <source>
        <dbReference type="ARBA" id="ARBA00022692"/>
    </source>
</evidence>
<protein>
    <submittedName>
        <fullName evidence="11">Cytochrome o ubiquinol oxidase subunit III</fullName>
    </submittedName>
</protein>
<dbReference type="RefSeq" id="WP_103376332.1">
    <property type="nucleotide sequence ID" value="NZ_CP133983.1"/>
</dbReference>
<evidence type="ECO:0000256" key="7">
    <source>
        <dbReference type="ARBA" id="ARBA00023136"/>
    </source>
</evidence>
<dbReference type="InterPro" id="IPR035973">
    <property type="entry name" value="Cyt_c_oxidase_su3-like_sf"/>
</dbReference>
<organism evidence="11 12">
    <name type="scientific">Sulfobacillus thermotolerans</name>
    <dbReference type="NCBI Taxonomy" id="338644"/>
    <lineage>
        <taxon>Bacteria</taxon>
        <taxon>Bacillati</taxon>
        <taxon>Bacillota</taxon>
        <taxon>Clostridia</taxon>
        <taxon>Eubacteriales</taxon>
        <taxon>Clostridiales Family XVII. Incertae Sedis</taxon>
        <taxon>Sulfobacillus</taxon>
    </lineage>
</organism>
<keyword evidence="5 9" id="KW-1133">Transmembrane helix</keyword>
<feature type="transmembrane region" description="Helical" evidence="9">
    <location>
        <begin position="28"/>
        <end position="51"/>
    </location>
</feature>
<keyword evidence="6" id="KW-0560">Oxidoreductase</keyword>
<dbReference type="InterPro" id="IPR033946">
    <property type="entry name" value="Ubiquinol_oxase_su3_dom"/>
</dbReference>
<evidence type="ECO:0000313" key="12">
    <source>
        <dbReference type="Proteomes" id="UP000325292"/>
    </source>
</evidence>
<evidence type="ECO:0000256" key="1">
    <source>
        <dbReference type="ARBA" id="ARBA00004651"/>
    </source>
</evidence>
<feature type="transmembrane region" description="Helical" evidence="9">
    <location>
        <begin position="101"/>
        <end position="117"/>
    </location>
</feature>
<sequence>MNLPVEPNATQTKLPLEFTDNHESLKILGFWSFLATDLLLFASLFAVYAVYQSRIGMAGPSPDQLFKLGPAVVETLLLLTSSFTCGLAVYEMRHGHKTGTIAWLIVTILLGIGFVTTEIREFVSYIALGDSWHHSAFLSAFFTLVGTHGAHVSFGILWAITLIIQLAGRGLTTITTRKMYMFALYWHFLDIIWVFIFTVVYLNGKI</sequence>
<feature type="transmembrane region" description="Helical" evidence="9">
    <location>
        <begin position="137"/>
        <end position="167"/>
    </location>
</feature>
<dbReference type="SUPFAM" id="SSF81452">
    <property type="entry name" value="Cytochrome c oxidase subunit III-like"/>
    <property type="match status" value="1"/>
</dbReference>
<dbReference type="Pfam" id="PF00510">
    <property type="entry name" value="COX3"/>
    <property type="match status" value="1"/>
</dbReference>
<comment type="similarity">
    <text evidence="2 8">Belongs to the cytochrome c oxidase subunit 3 family.</text>
</comment>
<name>A0ABM6RTX7_9FIRM</name>
<dbReference type="PANTHER" id="PTHR11403">
    <property type="entry name" value="CYTOCHROME C OXIDASE SUBUNIT III"/>
    <property type="match status" value="1"/>
</dbReference>
<evidence type="ECO:0000259" key="10">
    <source>
        <dbReference type="PROSITE" id="PS50253"/>
    </source>
</evidence>
<comment type="subcellular location">
    <subcellularLocation>
        <location evidence="1 8">Cell membrane</location>
        <topology evidence="1 8">Multi-pass membrane protein</topology>
    </subcellularLocation>
</comment>
<evidence type="ECO:0000256" key="3">
    <source>
        <dbReference type="ARBA" id="ARBA00022475"/>
    </source>
</evidence>
<dbReference type="PANTHER" id="PTHR11403:SF2">
    <property type="entry name" value="CYTOCHROME BO(3) UBIQUINOL OXIDASE SUBUNIT 3"/>
    <property type="match status" value="1"/>
</dbReference>
<accession>A0ABM6RTX7</accession>
<dbReference type="Proteomes" id="UP000325292">
    <property type="component" value="Chromosome"/>
</dbReference>
<feature type="domain" description="Heme-copper oxidase subunit III family profile" evidence="10">
    <location>
        <begin position="28"/>
        <end position="205"/>
    </location>
</feature>
<keyword evidence="4 8" id="KW-0812">Transmembrane</keyword>
<dbReference type="InterPro" id="IPR024791">
    <property type="entry name" value="Cyt_c/ubiquinol_Oxase_su3"/>
</dbReference>
<keyword evidence="3" id="KW-1003">Cell membrane</keyword>
<keyword evidence="7 9" id="KW-0472">Membrane</keyword>
<gene>
    <name evidence="11" type="ORF">BXT84_13930</name>
</gene>
<dbReference type="Gene3D" id="1.20.120.80">
    <property type="entry name" value="Cytochrome c oxidase, subunit III, four-helix bundle"/>
    <property type="match status" value="1"/>
</dbReference>
<evidence type="ECO:0000256" key="2">
    <source>
        <dbReference type="ARBA" id="ARBA00010581"/>
    </source>
</evidence>
<dbReference type="InterPro" id="IPR000298">
    <property type="entry name" value="Cyt_c_oxidase-like_su3"/>
</dbReference>
<dbReference type="CDD" id="cd02863">
    <property type="entry name" value="Ubiquinol_oxidase_III"/>
    <property type="match status" value="1"/>
</dbReference>
<dbReference type="EMBL" id="CP019454">
    <property type="protein sequence ID" value="AUW94915.1"/>
    <property type="molecule type" value="Genomic_DNA"/>
</dbReference>
<evidence type="ECO:0000256" key="6">
    <source>
        <dbReference type="ARBA" id="ARBA00023002"/>
    </source>
</evidence>
<evidence type="ECO:0000256" key="5">
    <source>
        <dbReference type="ARBA" id="ARBA00022989"/>
    </source>
</evidence>
<dbReference type="PROSITE" id="PS50253">
    <property type="entry name" value="COX3"/>
    <property type="match status" value="1"/>
</dbReference>
<evidence type="ECO:0000256" key="8">
    <source>
        <dbReference type="RuleBase" id="RU003376"/>
    </source>
</evidence>
<evidence type="ECO:0000256" key="9">
    <source>
        <dbReference type="SAM" id="Phobius"/>
    </source>
</evidence>
<evidence type="ECO:0000313" key="11">
    <source>
        <dbReference type="EMBL" id="AUW94915.1"/>
    </source>
</evidence>
<feature type="transmembrane region" description="Helical" evidence="9">
    <location>
        <begin position="179"/>
        <end position="202"/>
    </location>
</feature>